<keyword evidence="7" id="KW-0547">Nucleotide-binding</keyword>
<organism evidence="15 16">
    <name type="scientific">Hevea brasiliensis</name>
    <name type="common">Para rubber tree</name>
    <name type="synonym">Siphonia brasiliensis</name>
    <dbReference type="NCBI Taxonomy" id="3981"/>
    <lineage>
        <taxon>Eukaryota</taxon>
        <taxon>Viridiplantae</taxon>
        <taxon>Streptophyta</taxon>
        <taxon>Embryophyta</taxon>
        <taxon>Tracheophyta</taxon>
        <taxon>Spermatophyta</taxon>
        <taxon>Magnoliopsida</taxon>
        <taxon>eudicotyledons</taxon>
        <taxon>Gunneridae</taxon>
        <taxon>Pentapetalae</taxon>
        <taxon>rosids</taxon>
        <taxon>fabids</taxon>
        <taxon>Malpighiales</taxon>
        <taxon>Euphorbiaceae</taxon>
        <taxon>Crotonoideae</taxon>
        <taxon>Micrandreae</taxon>
        <taxon>Hevea</taxon>
    </lineage>
</organism>
<comment type="catalytic activity">
    <reaction evidence="12">
        <text>L-threonyl-[protein] + ATP = O-phospho-L-threonyl-[protein] + ADP + H(+)</text>
        <dbReference type="Rhea" id="RHEA:46608"/>
        <dbReference type="Rhea" id="RHEA-COMP:11060"/>
        <dbReference type="Rhea" id="RHEA-COMP:11605"/>
        <dbReference type="ChEBI" id="CHEBI:15378"/>
        <dbReference type="ChEBI" id="CHEBI:30013"/>
        <dbReference type="ChEBI" id="CHEBI:30616"/>
        <dbReference type="ChEBI" id="CHEBI:61977"/>
        <dbReference type="ChEBI" id="CHEBI:456216"/>
        <dbReference type="EC" id="2.7.11.1"/>
    </reaction>
</comment>
<keyword evidence="6" id="KW-0812">Transmembrane</keyword>
<comment type="caution">
    <text evidence="15">The sequence shown here is derived from an EMBL/GenBank/DDBJ whole genome shotgun (WGS) entry which is preliminary data.</text>
</comment>
<evidence type="ECO:0000256" key="14">
    <source>
        <dbReference type="SAM" id="MobiDB-lite"/>
    </source>
</evidence>
<evidence type="ECO:0000256" key="13">
    <source>
        <dbReference type="ARBA" id="ARBA00048679"/>
    </source>
</evidence>
<evidence type="ECO:0000256" key="11">
    <source>
        <dbReference type="ARBA" id="ARBA00023136"/>
    </source>
</evidence>
<dbReference type="InterPro" id="IPR047117">
    <property type="entry name" value="PERK1-13-like"/>
</dbReference>
<comment type="catalytic activity">
    <reaction evidence="13">
        <text>L-seryl-[protein] + ATP = O-phospho-L-seryl-[protein] + ADP + H(+)</text>
        <dbReference type="Rhea" id="RHEA:17989"/>
        <dbReference type="Rhea" id="RHEA-COMP:9863"/>
        <dbReference type="Rhea" id="RHEA-COMP:11604"/>
        <dbReference type="ChEBI" id="CHEBI:15378"/>
        <dbReference type="ChEBI" id="CHEBI:29999"/>
        <dbReference type="ChEBI" id="CHEBI:30616"/>
        <dbReference type="ChEBI" id="CHEBI:83421"/>
        <dbReference type="ChEBI" id="CHEBI:456216"/>
        <dbReference type="EC" id="2.7.11.1"/>
    </reaction>
</comment>
<dbReference type="PANTHER" id="PTHR47982">
    <property type="entry name" value="PROLINE-RICH RECEPTOR-LIKE PROTEIN KINASE PERK4"/>
    <property type="match status" value="1"/>
</dbReference>
<dbReference type="EMBL" id="JARPOI010000001">
    <property type="protein sequence ID" value="KAJ9190184.1"/>
    <property type="molecule type" value="Genomic_DNA"/>
</dbReference>
<evidence type="ECO:0000256" key="10">
    <source>
        <dbReference type="ARBA" id="ARBA00022989"/>
    </source>
</evidence>
<keyword evidence="3" id="KW-1003">Cell membrane</keyword>
<feature type="compositionally biased region" description="Polar residues" evidence="14">
    <location>
        <begin position="127"/>
        <end position="139"/>
    </location>
</feature>
<gene>
    <name evidence="15" type="ORF">P3X46_001412</name>
</gene>
<evidence type="ECO:0000313" key="16">
    <source>
        <dbReference type="Proteomes" id="UP001174677"/>
    </source>
</evidence>
<keyword evidence="4" id="KW-0723">Serine/threonine-protein kinase</keyword>
<dbReference type="Gene3D" id="1.10.510.10">
    <property type="entry name" value="Transferase(Phosphotransferase) domain 1"/>
    <property type="match status" value="1"/>
</dbReference>
<sequence length="139" mass="15005">MRARPLLKQALKEGTYDALVDPKLQGDYDSSEMTGMISCAAACICPSAGLRPQMSQIVQALIGNMSLDDLSDGITPGHSMVYGSYGGLDYSSSQYKEDLKKFRKMALESQEHGSSEYSGVTSEYGLQPSSSSTEGQQTR</sequence>
<keyword evidence="10" id="KW-1133">Transmembrane helix</keyword>
<keyword evidence="16" id="KW-1185">Reference proteome</keyword>
<keyword evidence="5" id="KW-0808">Transferase</keyword>
<evidence type="ECO:0000256" key="7">
    <source>
        <dbReference type="ARBA" id="ARBA00022741"/>
    </source>
</evidence>
<evidence type="ECO:0000256" key="6">
    <source>
        <dbReference type="ARBA" id="ARBA00022692"/>
    </source>
</evidence>
<protein>
    <recommendedName>
        <fullName evidence="2">non-specific serine/threonine protein kinase</fullName>
        <ecNumber evidence="2">2.7.11.1</ecNumber>
    </recommendedName>
</protein>
<evidence type="ECO:0000256" key="12">
    <source>
        <dbReference type="ARBA" id="ARBA00047899"/>
    </source>
</evidence>
<dbReference type="PANTHER" id="PTHR47982:SF33">
    <property type="entry name" value="PROLINE-RICH RECEPTOR-LIKE PROTEIN KINASE PERK15"/>
    <property type="match status" value="1"/>
</dbReference>
<accession>A0ABQ9ND24</accession>
<evidence type="ECO:0000256" key="9">
    <source>
        <dbReference type="ARBA" id="ARBA00022840"/>
    </source>
</evidence>
<evidence type="ECO:0000256" key="2">
    <source>
        <dbReference type="ARBA" id="ARBA00012513"/>
    </source>
</evidence>
<evidence type="ECO:0000313" key="15">
    <source>
        <dbReference type="EMBL" id="KAJ9190184.1"/>
    </source>
</evidence>
<name>A0ABQ9ND24_HEVBR</name>
<keyword evidence="8" id="KW-0418">Kinase</keyword>
<keyword evidence="11" id="KW-0472">Membrane</keyword>
<dbReference type="Proteomes" id="UP001174677">
    <property type="component" value="Chromosome 1"/>
</dbReference>
<evidence type="ECO:0000256" key="4">
    <source>
        <dbReference type="ARBA" id="ARBA00022527"/>
    </source>
</evidence>
<keyword evidence="9" id="KW-0067">ATP-binding</keyword>
<evidence type="ECO:0000256" key="5">
    <source>
        <dbReference type="ARBA" id="ARBA00022679"/>
    </source>
</evidence>
<evidence type="ECO:0000256" key="3">
    <source>
        <dbReference type="ARBA" id="ARBA00022475"/>
    </source>
</evidence>
<dbReference type="EC" id="2.7.11.1" evidence="2"/>
<feature type="region of interest" description="Disordered" evidence="14">
    <location>
        <begin position="106"/>
        <end position="139"/>
    </location>
</feature>
<evidence type="ECO:0000256" key="1">
    <source>
        <dbReference type="ARBA" id="ARBA00004162"/>
    </source>
</evidence>
<reference evidence="15" key="1">
    <citation type="journal article" date="2023" name="Plant Biotechnol. J.">
        <title>Chromosome-level wild Hevea brasiliensis genome provides new tools for genomic-assisted breeding and valuable loci to elevate rubber yield.</title>
        <authorList>
            <person name="Cheng H."/>
            <person name="Song X."/>
            <person name="Hu Y."/>
            <person name="Wu T."/>
            <person name="Yang Q."/>
            <person name="An Z."/>
            <person name="Feng S."/>
            <person name="Deng Z."/>
            <person name="Wu W."/>
            <person name="Zeng X."/>
            <person name="Tu M."/>
            <person name="Wang X."/>
            <person name="Huang H."/>
        </authorList>
    </citation>
    <scope>NUCLEOTIDE SEQUENCE</scope>
    <source>
        <strain evidence="15">MT/VB/25A 57/8</strain>
    </source>
</reference>
<proteinExistence type="predicted"/>
<evidence type="ECO:0000256" key="8">
    <source>
        <dbReference type="ARBA" id="ARBA00022777"/>
    </source>
</evidence>
<comment type="subcellular location">
    <subcellularLocation>
        <location evidence="1">Cell membrane</location>
        <topology evidence="1">Single-pass membrane protein</topology>
    </subcellularLocation>
</comment>